<dbReference type="AlphaFoldDB" id="Q7R8W8"/>
<dbReference type="PaxDb" id="73239-Q7R8W8"/>
<protein>
    <submittedName>
        <fullName evidence="1">Uncharacterized protein</fullName>
    </submittedName>
</protein>
<evidence type="ECO:0000313" key="2">
    <source>
        <dbReference type="Proteomes" id="UP000008553"/>
    </source>
</evidence>
<dbReference type="Proteomes" id="UP000008553">
    <property type="component" value="Unassembled WGS sequence"/>
</dbReference>
<accession>Q7R8W8</accession>
<feature type="non-terminal residue" evidence="1">
    <location>
        <position position="1"/>
    </location>
</feature>
<keyword evidence="2" id="KW-1185">Reference proteome</keyword>
<dbReference type="EMBL" id="AABL01002533">
    <property type="protein sequence ID" value="EAA19460.1"/>
    <property type="molecule type" value="Genomic_DNA"/>
</dbReference>
<name>Q7R8W8_PLAYO</name>
<proteinExistence type="predicted"/>
<comment type="caution">
    <text evidence="1">The sequence shown here is derived from an EMBL/GenBank/DDBJ whole genome shotgun (WGS) entry which is preliminary data.</text>
</comment>
<evidence type="ECO:0000313" key="1">
    <source>
        <dbReference type="EMBL" id="EAA19460.1"/>
    </source>
</evidence>
<sequence length="24" mass="2903">DLHKKYLAIIIMDNIEFIEENDII</sequence>
<gene>
    <name evidence="1" type="ORF">PY07102</name>
</gene>
<organism evidence="1 2">
    <name type="scientific">Plasmodium yoelii yoelii</name>
    <dbReference type="NCBI Taxonomy" id="73239"/>
    <lineage>
        <taxon>Eukaryota</taxon>
        <taxon>Sar</taxon>
        <taxon>Alveolata</taxon>
        <taxon>Apicomplexa</taxon>
        <taxon>Aconoidasida</taxon>
        <taxon>Haemosporida</taxon>
        <taxon>Plasmodiidae</taxon>
        <taxon>Plasmodium</taxon>
        <taxon>Plasmodium (Vinckeia)</taxon>
    </lineage>
</organism>
<dbReference type="InParanoid" id="Q7R8W8"/>
<reference evidence="1 2" key="1">
    <citation type="journal article" date="2002" name="Nature">
        <title>Genome sequence and comparative analysis of the model rodent malaria parasite Plasmodium yoelii yoelii.</title>
        <authorList>
            <person name="Carlton J.M."/>
            <person name="Angiuoli S.V."/>
            <person name="Suh B.B."/>
            <person name="Kooij T.W."/>
            <person name="Pertea M."/>
            <person name="Silva J.C."/>
            <person name="Ermolaeva M.D."/>
            <person name="Allen J.E."/>
            <person name="Selengut J.D."/>
            <person name="Koo H.L."/>
            <person name="Peterson J.D."/>
            <person name="Pop M."/>
            <person name="Kosack D.S."/>
            <person name="Shumway M.F."/>
            <person name="Bidwell S.L."/>
            <person name="Shallom S.J."/>
            <person name="van Aken S.E."/>
            <person name="Riedmuller S.B."/>
            <person name="Feldblyum T.V."/>
            <person name="Cho J.K."/>
            <person name="Quackenbush J."/>
            <person name="Sedegah M."/>
            <person name="Shoaibi A."/>
            <person name="Cummings L.M."/>
            <person name="Florens L."/>
            <person name="Yates J.R."/>
            <person name="Raine J.D."/>
            <person name="Sinden R.E."/>
            <person name="Harris M.A."/>
            <person name="Cunningham D.A."/>
            <person name="Preiser P.R."/>
            <person name="Bergman L.W."/>
            <person name="Vaidya A.B."/>
            <person name="van Lin L.H."/>
            <person name="Janse C.J."/>
            <person name="Waters A.P."/>
            <person name="Smith H.O."/>
            <person name="White O.R."/>
            <person name="Salzberg S.L."/>
            <person name="Venter J.C."/>
            <person name="Fraser C.M."/>
            <person name="Hoffman S.L."/>
            <person name="Gardner M.J."/>
            <person name="Carucci D.J."/>
        </authorList>
    </citation>
    <scope>NUCLEOTIDE SEQUENCE [LARGE SCALE GENOMIC DNA]</scope>
    <source>
        <strain evidence="1 2">17XNL</strain>
    </source>
</reference>